<name>X0SQZ3_9ZZZZ</name>
<feature type="transmembrane region" description="Helical" evidence="7">
    <location>
        <begin position="130"/>
        <end position="148"/>
    </location>
</feature>
<feature type="transmembrane region" description="Helical" evidence="7">
    <location>
        <begin position="42"/>
        <end position="67"/>
    </location>
</feature>
<evidence type="ECO:0000256" key="3">
    <source>
        <dbReference type="ARBA" id="ARBA00022475"/>
    </source>
</evidence>
<keyword evidence="3" id="KW-1003">Cell membrane</keyword>
<dbReference type="GO" id="GO:0005886">
    <property type="term" value="C:plasma membrane"/>
    <property type="evidence" value="ECO:0007669"/>
    <property type="project" value="UniProtKB-SubCell"/>
</dbReference>
<accession>X0SQZ3</accession>
<evidence type="ECO:0000256" key="2">
    <source>
        <dbReference type="ARBA" id="ARBA00022448"/>
    </source>
</evidence>
<gene>
    <name evidence="9" type="ORF">S01H1_01878</name>
</gene>
<dbReference type="InterPro" id="IPR020846">
    <property type="entry name" value="MFS_dom"/>
</dbReference>
<dbReference type="Pfam" id="PF07690">
    <property type="entry name" value="MFS_1"/>
    <property type="match status" value="1"/>
</dbReference>
<dbReference type="Gene3D" id="1.20.1250.20">
    <property type="entry name" value="MFS general substrate transporter like domains"/>
    <property type="match status" value="1"/>
</dbReference>
<dbReference type="PROSITE" id="PS50850">
    <property type="entry name" value="MFS"/>
    <property type="match status" value="1"/>
</dbReference>
<evidence type="ECO:0000256" key="1">
    <source>
        <dbReference type="ARBA" id="ARBA00004651"/>
    </source>
</evidence>
<feature type="domain" description="Major facilitator superfamily (MFS) profile" evidence="8">
    <location>
        <begin position="1"/>
        <end position="149"/>
    </location>
</feature>
<feature type="transmembrane region" description="Helical" evidence="7">
    <location>
        <begin position="9"/>
        <end position="30"/>
    </location>
</feature>
<comment type="caution">
    <text evidence="9">The sequence shown here is derived from an EMBL/GenBank/DDBJ whole genome shotgun (WGS) entry which is preliminary data.</text>
</comment>
<feature type="non-terminal residue" evidence="9">
    <location>
        <position position="1"/>
    </location>
</feature>
<dbReference type="SUPFAM" id="SSF103473">
    <property type="entry name" value="MFS general substrate transporter"/>
    <property type="match status" value="1"/>
</dbReference>
<protein>
    <recommendedName>
        <fullName evidence="8">Major facilitator superfamily (MFS) profile domain-containing protein</fullName>
    </recommendedName>
</protein>
<keyword evidence="4 7" id="KW-0812">Transmembrane</keyword>
<proteinExistence type="predicted"/>
<sequence length="149" mass="15622">ISILQEKSAFVMACFVIPSVFLQGFTGYLADKKGKKNVLLGGLIIAGIFLSLFSFGQSFLFKALLALGSAIGASMVKPAVDGLFIDVIDGHKDGEEEVAGLRSTAHNLGYIIGPILAGFLAKAMGMPSVFLIYGVVLVLGAGAIKALWR</sequence>
<evidence type="ECO:0000256" key="7">
    <source>
        <dbReference type="SAM" id="Phobius"/>
    </source>
</evidence>
<reference evidence="9" key="1">
    <citation type="journal article" date="2014" name="Front. Microbiol.">
        <title>High frequency of phylogenetically diverse reductive dehalogenase-homologous genes in deep subseafloor sedimentary metagenomes.</title>
        <authorList>
            <person name="Kawai M."/>
            <person name="Futagami T."/>
            <person name="Toyoda A."/>
            <person name="Takaki Y."/>
            <person name="Nishi S."/>
            <person name="Hori S."/>
            <person name="Arai W."/>
            <person name="Tsubouchi T."/>
            <person name="Morono Y."/>
            <person name="Uchiyama I."/>
            <person name="Ito T."/>
            <person name="Fujiyama A."/>
            <person name="Inagaki F."/>
            <person name="Takami H."/>
        </authorList>
    </citation>
    <scope>NUCLEOTIDE SEQUENCE</scope>
    <source>
        <strain evidence="9">Expedition CK06-06</strain>
    </source>
</reference>
<keyword evidence="2" id="KW-0813">Transport</keyword>
<dbReference type="InterPro" id="IPR036259">
    <property type="entry name" value="MFS_trans_sf"/>
</dbReference>
<dbReference type="GO" id="GO:0022857">
    <property type="term" value="F:transmembrane transporter activity"/>
    <property type="evidence" value="ECO:0007669"/>
    <property type="project" value="InterPro"/>
</dbReference>
<evidence type="ECO:0000256" key="4">
    <source>
        <dbReference type="ARBA" id="ARBA00022692"/>
    </source>
</evidence>
<evidence type="ECO:0000256" key="5">
    <source>
        <dbReference type="ARBA" id="ARBA00022989"/>
    </source>
</evidence>
<dbReference type="PANTHER" id="PTHR43266">
    <property type="entry name" value="MACROLIDE-EFFLUX PROTEIN"/>
    <property type="match status" value="1"/>
</dbReference>
<organism evidence="9">
    <name type="scientific">marine sediment metagenome</name>
    <dbReference type="NCBI Taxonomy" id="412755"/>
    <lineage>
        <taxon>unclassified sequences</taxon>
        <taxon>metagenomes</taxon>
        <taxon>ecological metagenomes</taxon>
    </lineage>
</organism>
<dbReference type="PANTHER" id="PTHR43266:SF2">
    <property type="entry name" value="MAJOR FACILITATOR SUPERFAMILY (MFS) PROFILE DOMAIN-CONTAINING PROTEIN"/>
    <property type="match status" value="1"/>
</dbReference>
<evidence type="ECO:0000256" key="6">
    <source>
        <dbReference type="ARBA" id="ARBA00023136"/>
    </source>
</evidence>
<dbReference type="AlphaFoldDB" id="X0SQZ3"/>
<evidence type="ECO:0000259" key="8">
    <source>
        <dbReference type="PROSITE" id="PS50850"/>
    </source>
</evidence>
<comment type="subcellular location">
    <subcellularLocation>
        <location evidence="1">Cell membrane</location>
        <topology evidence="1">Multi-pass membrane protein</topology>
    </subcellularLocation>
</comment>
<evidence type="ECO:0000313" key="9">
    <source>
        <dbReference type="EMBL" id="GAF83474.1"/>
    </source>
</evidence>
<keyword evidence="6 7" id="KW-0472">Membrane</keyword>
<dbReference type="EMBL" id="BARS01000857">
    <property type="protein sequence ID" value="GAF83474.1"/>
    <property type="molecule type" value="Genomic_DNA"/>
</dbReference>
<dbReference type="InterPro" id="IPR011701">
    <property type="entry name" value="MFS"/>
</dbReference>
<keyword evidence="5 7" id="KW-1133">Transmembrane helix</keyword>